<accession>A0A6G1QV06</accession>
<evidence type="ECO:0000313" key="3">
    <source>
        <dbReference type="Proteomes" id="UP000503349"/>
    </source>
</evidence>
<protein>
    <submittedName>
        <fullName evidence="2">Uncharacterized protein</fullName>
    </submittedName>
</protein>
<proteinExistence type="predicted"/>
<dbReference type="EMBL" id="CM015734">
    <property type="protein sequence ID" value="KAF3706432.1"/>
    <property type="molecule type" value="Genomic_DNA"/>
</dbReference>
<feature type="transmembrane region" description="Helical" evidence="1">
    <location>
        <begin position="35"/>
        <end position="62"/>
    </location>
</feature>
<organism evidence="2 3">
    <name type="scientific">Channa argus</name>
    <name type="common">Northern snakehead</name>
    <name type="synonym">Ophicephalus argus</name>
    <dbReference type="NCBI Taxonomy" id="215402"/>
    <lineage>
        <taxon>Eukaryota</taxon>
        <taxon>Metazoa</taxon>
        <taxon>Chordata</taxon>
        <taxon>Craniata</taxon>
        <taxon>Vertebrata</taxon>
        <taxon>Euteleostomi</taxon>
        <taxon>Actinopterygii</taxon>
        <taxon>Neopterygii</taxon>
        <taxon>Teleostei</taxon>
        <taxon>Neoteleostei</taxon>
        <taxon>Acanthomorphata</taxon>
        <taxon>Anabantaria</taxon>
        <taxon>Anabantiformes</taxon>
        <taxon>Channoidei</taxon>
        <taxon>Channidae</taxon>
        <taxon>Channa</taxon>
    </lineage>
</organism>
<evidence type="ECO:0000256" key="1">
    <source>
        <dbReference type="SAM" id="Phobius"/>
    </source>
</evidence>
<gene>
    <name evidence="2" type="ORF">EXN66_Car022124</name>
</gene>
<dbReference type="AlphaFoldDB" id="A0A6G1QV06"/>
<reference evidence="2 3" key="1">
    <citation type="submission" date="2019-02" db="EMBL/GenBank/DDBJ databases">
        <title>Opniocepnalus argus genome.</title>
        <authorList>
            <person name="Zhou C."/>
            <person name="Xiao S."/>
        </authorList>
    </citation>
    <scope>NUCLEOTIDE SEQUENCE [LARGE SCALE GENOMIC DNA]</scope>
    <source>
        <strain evidence="2">OARG1902GOOAL</strain>
        <tissue evidence="2">Muscle</tissue>
    </source>
</reference>
<keyword evidence="1" id="KW-0812">Transmembrane</keyword>
<keyword evidence="3" id="KW-1185">Reference proteome</keyword>
<keyword evidence="1" id="KW-0472">Membrane</keyword>
<name>A0A6G1QV06_CHAAH</name>
<reference evidence="3" key="2">
    <citation type="submission" date="2019-02" db="EMBL/GenBank/DDBJ databases">
        <title>Opniocepnalus argus Var Kimnra genome.</title>
        <authorList>
            <person name="Zhou C."/>
            <person name="Xiao S."/>
        </authorList>
    </citation>
    <scope>NUCLEOTIDE SEQUENCE [LARGE SCALE GENOMIC DNA]</scope>
</reference>
<sequence>MSANVQLVILTVNHAQQSGGEIPVQFLNTEAQSHISLTLLSVFFFLSFFLCQHFSVFILHWAATIKL</sequence>
<evidence type="ECO:0000313" key="2">
    <source>
        <dbReference type="EMBL" id="KAF3706432.1"/>
    </source>
</evidence>
<dbReference type="Proteomes" id="UP000503349">
    <property type="component" value="Chromosome 23"/>
</dbReference>
<keyword evidence="1" id="KW-1133">Transmembrane helix</keyword>